<name>J6EYY7_TRIAS</name>
<feature type="compositionally biased region" description="Pro residues" evidence="1">
    <location>
        <begin position="9"/>
        <end position="21"/>
    </location>
</feature>
<dbReference type="Pfam" id="PF13091">
    <property type="entry name" value="PLDc_2"/>
    <property type="match status" value="1"/>
</dbReference>
<dbReference type="KEGG" id="tasa:A1Q1_02973"/>
<evidence type="ECO:0000313" key="4">
    <source>
        <dbReference type="Proteomes" id="UP000002748"/>
    </source>
</evidence>
<dbReference type="PANTHER" id="PTHR21248">
    <property type="entry name" value="CARDIOLIPIN SYNTHASE"/>
    <property type="match status" value="1"/>
</dbReference>
<sequence length="1019" mass="113467">MAQQNGQPGPAPAPLSLPAEPPTLNDVQITDSPIEMSETAPPPPSEPAQPQNLAAPTQYPPAPPLNSASSGLEPIRQDPMEPDYPAPQRANARSKAYLEPVPHSDRTLASYMAKHPDHAVKKAMKKLYPRANCFSRMARSLGSGHSVIKGLTEDEFKYWESVGPELRRKAGWKLPGEDAPGVEVSDLFWKMYLSIQPTIQHDHLAGMTAPDLIGSTTTMPLSIISLIPDIMQHYRSVIIRAQKEVFLATNYWQASDSVSVVKQALMDLSAKVIKEGRPKVVVKIMYDRGTWEQLWNPHAFVGPKGFKPLDMPMPDEVPGLHLEVINYHKVLLGTFHVKFLIVDRKVVLLNSNNIQDRPNLELMTHLEGPIVDTFYDSALYSWYNTMTPPLPCLADPYQPPRNSNGEVCYLFKDYNPYFRDIEVLKAARAARAMLRRQTQDNELERARYMDHNSHTARDRLVEAVRQAVANQRQNFAHTQGELASRGAIAMKELREFGERMGFPATSRPGSRRASATDLTKLHRGDYDEETAAITAANRKLTMPVASSEATTSPTLHEFPVRSKTMPTPHPHFDSDVDGTTTAQTSVRQSFHSAYDGSEDQRHVGFASTDRTESPAPFVTSVSESPEAMTVDLPPSYKGDSEKHADGGPFAGSPSSTFPRAHESPFKEPESPFKEGAESDTKDVGEGNVIDEKRFSRLRGDPHSGNITPRTERSFRWADRWNDELESGSVTPYHPRQSLDEEIPPEGGTKRMFKLSKRFNAGALSEAWATVEDSDELDNFNPHVIHEPHDPFPVALVCRRPFGIPGHQDISNPQNAAWLAGMRYAKRKIFIQTPTLNARPLVRAVKQACRRGVEVILLLDLGFNDMAESIAFQGGTNEQVVDRLYKLLIKEGKAQHLKVYWYTGKDQVRPLNAVKKQRNCHIKFAAYDDEVMILGNANGDTQSVFHSSEVNVMIDSKDRVKEIMDTLLSNQNTMQYGGVDADGVWRDEEGKTLVDYGATGGGGFMSGVSAFIRFAKTAAK</sequence>
<dbReference type="SUPFAM" id="SSF56024">
    <property type="entry name" value="Phospholipase D/nuclease"/>
    <property type="match status" value="2"/>
</dbReference>
<feature type="region of interest" description="Disordered" evidence="1">
    <location>
        <begin position="726"/>
        <end position="748"/>
    </location>
</feature>
<dbReference type="EMBL" id="ALBS01000215">
    <property type="protein sequence ID" value="EJT48057.1"/>
    <property type="molecule type" value="Genomic_DNA"/>
</dbReference>
<organism evidence="3 4">
    <name type="scientific">Trichosporon asahii var. asahii (strain ATCC 90039 / CBS 2479 / JCM 2466 / KCTC 7840 / NBRC 103889/ NCYC 2677 / UAMH 7654)</name>
    <name type="common">Yeast</name>
    <dbReference type="NCBI Taxonomy" id="1186058"/>
    <lineage>
        <taxon>Eukaryota</taxon>
        <taxon>Fungi</taxon>
        <taxon>Dikarya</taxon>
        <taxon>Basidiomycota</taxon>
        <taxon>Agaricomycotina</taxon>
        <taxon>Tremellomycetes</taxon>
        <taxon>Trichosporonales</taxon>
        <taxon>Trichosporonaceae</taxon>
        <taxon>Trichosporon</taxon>
    </lineage>
</organism>
<dbReference type="Proteomes" id="UP000002748">
    <property type="component" value="Unassembled WGS sequence"/>
</dbReference>
<feature type="domain" description="PLD phosphodiesterase" evidence="2">
    <location>
        <begin position="331"/>
        <end position="358"/>
    </location>
</feature>
<protein>
    <recommendedName>
        <fullName evidence="2">PLD phosphodiesterase domain-containing protein</fullName>
    </recommendedName>
</protein>
<comment type="caution">
    <text evidence="3">The sequence shown here is derived from an EMBL/GenBank/DDBJ whole genome shotgun (WGS) entry which is preliminary data.</text>
</comment>
<dbReference type="Gene3D" id="3.30.870.10">
    <property type="entry name" value="Endonuclease Chain A"/>
    <property type="match status" value="2"/>
</dbReference>
<evidence type="ECO:0000313" key="3">
    <source>
        <dbReference type="EMBL" id="EJT48057.1"/>
    </source>
</evidence>
<dbReference type="PROSITE" id="PS50035">
    <property type="entry name" value="PLD"/>
    <property type="match status" value="1"/>
</dbReference>
<dbReference type="AlphaFoldDB" id="J6EYY7"/>
<dbReference type="InterPro" id="IPR001736">
    <property type="entry name" value="PLipase_D/transphosphatidylase"/>
</dbReference>
<dbReference type="PANTHER" id="PTHR21248:SF22">
    <property type="entry name" value="PHOSPHOLIPASE D"/>
    <property type="match status" value="1"/>
</dbReference>
<dbReference type="VEuPathDB" id="FungiDB:A1Q1_02973"/>
<feature type="region of interest" description="Disordered" evidence="1">
    <location>
        <begin position="1"/>
        <end position="91"/>
    </location>
</feature>
<dbReference type="GeneID" id="25986486"/>
<dbReference type="CDD" id="cd00138">
    <property type="entry name" value="PLDc_SF"/>
    <property type="match status" value="2"/>
</dbReference>
<dbReference type="HOGENOM" id="CLU_008053_1_0_1"/>
<dbReference type="OrthoDB" id="9997422at2759"/>
<evidence type="ECO:0000256" key="1">
    <source>
        <dbReference type="SAM" id="MobiDB-lite"/>
    </source>
</evidence>
<dbReference type="GO" id="GO:0030572">
    <property type="term" value="F:phosphatidyltransferase activity"/>
    <property type="evidence" value="ECO:0007669"/>
    <property type="project" value="UniProtKB-ARBA"/>
</dbReference>
<proteinExistence type="predicted"/>
<gene>
    <name evidence="3" type="ORF">A1Q1_02973</name>
</gene>
<evidence type="ECO:0000259" key="2">
    <source>
        <dbReference type="PROSITE" id="PS50035"/>
    </source>
</evidence>
<dbReference type="GO" id="GO:0032049">
    <property type="term" value="P:cardiolipin biosynthetic process"/>
    <property type="evidence" value="ECO:0007669"/>
    <property type="project" value="UniProtKB-ARBA"/>
</dbReference>
<feature type="compositionally biased region" description="Basic and acidic residues" evidence="1">
    <location>
        <begin position="659"/>
        <end position="701"/>
    </location>
</feature>
<feature type="region of interest" description="Disordered" evidence="1">
    <location>
        <begin position="591"/>
        <end position="710"/>
    </location>
</feature>
<reference evidence="3 4" key="1">
    <citation type="journal article" date="2012" name="Eukaryot. Cell">
        <title>Draft genome sequence of CBS 2479, the standard type strain of Trichosporon asahii.</title>
        <authorList>
            <person name="Yang R.Y."/>
            <person name="Li H.T."/>
            <person name="Zhu H."/>
            <person name="Zhou G.P."/>
            <person name="Wang M."/>
            <person name="Wang L."/>
        </authorList>
    </citation>
    <scope>NUCLEOTIDE SEQUENCE [LARGE SCALE GENOMIC DNA]</scope>
    <source>
        <strain evidence="4">ATCC 90039 / CBS 2479 / JCM 2466 / KCTC 7840 / NCYC 2677 / UAMH 7654</strain>
    </source>
</reference>
<accession>J6EYY7</accession>
<dbReference type="RefSeq" id="XP_014179677.1">
    <property type="nucleotide sequence ID" value="XM_014324202.1"/>
</dbReference>
<dbReference type="InterPro" id="IPR025202">
    <property type="entry name" value="PLD-like_dom"/>
</dbReference>